<evidence type="ECO:0000256" key="1">
    <source>
        <dbReference type="ARBA" id="ARBA00006328"/>
    </source>
</evidence>
<evidence type="ECO:0000313" key="5">
    <source>
        <dbReference type="Proteomes" id="UP000612746"/>
    </source>
</evidence>
<evidence type="ECO:0000313" key="4">
    <source>
        <dbReference type="EMBL" id="KAG2175893.1"/>
    </source>
</evidence>
<keyword evidence="5" id="KW-1185">Reference proteome</keyword>
<evidence type="ECO:0000256" key="2">
    <source>
        <dbReference type="ARBA" id="ARBA00022857"/>
    </source>
</evidence>
<dbReference type="Gene3D" id="3.40.50.720">
    <property type="entry name" value="NAD(P)-binding Rossmann-like Domain"/>
    <property type="match status" value="1"/>
</dbReference>
<dbReference type="OrthoDB" id="419598at2759"/>
<evidence type="ECO:0000259" key="3">
    <source>
        <dbReference type="Pfam" id="PF05368"/>
    </source>
</evidence>
<sequence>MSQKTILVTAANGTVGSRLAALLLDQGFNVHALVRNAESTVARDLEKRGAKIFKGDFSDISSLQIASQGIWGVFINGFPVFGTMDELTHNQNVIKVAKEAGAKFGVYMGVVMAGRKDDIPGMSPQHSSYKYWECKAGSEKALREAGFDYWTILRPSIFLSNFFGPMAAYTYPTLQKQHLISSPFEPSLEQSFIDPEDISKFAAAAFANPDTFNGEAIELSGEQLTLKDAGALITDIIGIPITVEHISREEASARGMPDQLVEWHDWAKAMDYHIDYERLEQYPVKRNTVADYLKRNKEYIASYLSQTALSLTPPLSMNVSVKLTFVIELDAQLSMKTSACTFQHAIEKCQAQMSM</sequence>
<proteinExistence type="inferred from homology"/>
<dbReference type="Pfam" id="PF05368">
    <property type="entry name" value="NmrA"/>
    <property type="match status" value="1"/>
</dbReference>
<comment type="caution">
    <text evidence="4">The sequence shown here is derived from an EMBL/GenBank/DDBJ whole genome shotgun (WGS) entry which is preliminary data.</text>
</comment>
<dbReference type="Proteomes" id="UP000612746">
    <property type="component" value="Unassembled WGS sequence"/>
</dbReference>
<feature type="domain" description="NmrA-like" evidence="3">
    <location>
        <begin position="3"/>
        <end position="260"/>
    </location>
</feature>
<dbReference type="PANTHER" id="PTHR42748">
    <property type="entry name" value="NITROGEN METABOLITE REPRESSION PROTEIN NMRA FAMILY MEMBER"/>
    <property type="match status" value="1"/>
</dbReference>
<reference evidence="4" key="1">
    <citation type="submission" date="2020-12" db="EMBL/GenBank/DDBJ databases">
        <title>Metabolic potential, ecology and presence of endohyphal bacteria is reflected in genomic diversity of Mucoromycotina.</title>
        <authorList>
            <person name="Muszewska A."/>
            <person name="Okrasinska A."/>
            <person name="Steczkiewicz K."/>
            <person name="Drgas O."/>
            <person name="Orlowska M."/>
            <person name="Perlinska-Lenart U."/>
            <person name="Aleksandrzak-Piekarczyk T."/>
            <person name="Szatraj K."/>
            <person name="Zielenkiewicz U."/>
            <person name="Pilsyk S."/>
            <person name="Malc E."/>
            <person name="Mieczkowski P."/>
            <person name="Kruszewska J.S."/>
            <person name="Biernat P."/>
            <person name="Pawlowska J."/>
        </authorList>
    </citation>
    <scope>NUCLEOTIDE SEQUENCE</scope>
    <source>
        <strain evidence="4">WA0000051536</strain>
    </source>
</reference>
<keyword evidence="2" id="KW-0521">NADP</keyword>
<dbReference type="InterPro" id="IPR008030">
    <property type="entry name" value="NmrA-like"/>
</dbReference>
<accession>A0A8H7PKY2</accession>
<dbReference type="AlphaFoldDB" id="A0A8H7PKY2"/>
<organism evidence="4 5">
    <name type="scientific">Umbelopsis vinacea</name>
    <dbReference type="NCBI Taxonomy" id="44442"/>
    <lineage>
        <taxon>Eukaryota</taxon>
        <taxon>Fungi</taxon>
        <taxon>Fungi incertae sedis</taxon>
        <taxon>Mucoromycota</taxon>
        <taxon>Mucoromycotina</taxon>
        <taxon>Umbelopsidomycetes</taxon>
        <taxon>Umbelopsidales</taxon>
        <taxon>Umbelopsidaceae</taxon>
        <taxon>Umbelopsis</taxon>
    </lineage>
</organism>
<dbReference type="SUPFAM" id="SSF51735">
    <property type="entry name" value="NAD(P)-binding Rossmann-fold domains"/>
    <property type="match status" value="1"/>
</dbReference>
<name>A0A8H7PKY2_9FUNG</name>
<dbReference type="EMBL" id="JAEPRA010000014">
    <property type="protein sequence ID" value="KAG2175893.1"/>
    <property type="molecule type" value="Genomic_DNA"/>
</dbReference>
<comment type="similarity">
    <text evidence="1">Belongs to the NmrA-type oxidoreductase family.</text>
</comment>
<dbReference type="InterPro" id="IPR051164">
    <property type="entry name" value="NmrA-like_oxidored"/>
</dbReference>
<protein>
    <recommendedName>
        <fullName evidence="3">NmrA-like domain-containing protein</fullName>
    </recommendedName>
</protein>
<gene>
    <name evidence="4" type="ORF">INT44_000371</name>
</gene>
<dbReference type="PANTHER" id="PTHR42748:SF7">
    <property type="entry name" value="NMRA LIKE REDOX SENSOR 1-RELATED"/>
    <property type="match status" value="1"/>
</dbReference>
<dbReference type="InterPro" id="IPR036291">
    <property type="entry name" value="NAD(P)-bd_dom_sf"/>
</dbReference>